<keyword evidence="3" id="KW-0456">Lyase</keyword>
<evidence type="ECO:0000256" key="1">
    <source>
        <dbReference type="ARBA" id="ARBA00022723"/>
    </source>
</evidence>
<protein>
    <submittedName>
        <fullName evidence="3">Catechol 2,3-dioxygenase-like lactoylglutathione lyase family enzyme</fullName>
    </submittedName>
</protein>
<dbReference type="PROSITE" id="PS51819">
    <property type="entry name" value="VOC"/>
    <property type="match status" value="1"/>
</dbReference>
<dbReference type="InterPro" id="IPR029068">
    <property type="entry name" value="Glyas_Bleomycin-R_OHBP_Dase"/>
</dbReference>
<dbReference type="GO" id="GO:0046872">
    <property type="term" value="F:metal ion binding"/>
    <property type="evidence" value="ECO:0007669"/>
    <property type="project" value="UniProtKB-KW"/>
</dbReference>
<gene>
    <name evidence="3" type="ORF">GGQ92_001593</name>
</gene>
<keyword evidence="3" id="KW-0223">Dioxygenase</keyword>
<dbReference type="AlphaFoldDB" id="A0A841RPE3"/>
<keyword evidence="3" id="KW-0560">Oxidoreductase</keyword>
<name>A0A841RPE3_9BACI</name>
<dbReference type="GO" id="GO:0051213">
    <property type="term" value="F:dioxygenase activity"/>
    <property type="evidence" value="ECO:0007669"/>
    <property type="project" value="UniProtKB-KW"/>
</dbReference>
<dbReference type="SUPFAM" id="SSF54593">
    <property type="entry name" value="Glyoxalase/Bleomycin resistance protein/Dihydroxybiphenyl dioxygenase"/>
    <property type="match status" value="1"/>
</dbReference>
<organism evidence="3 4">
    <name type="scientific">Gracilibacillus halotolerans</name>
    <dbReference type="NCBI Taxonomy" id="74386"/>
    <lineage>
        <taxon>Bacteria</taxon>
        <taxon>Bacillati</taxon>
        <taxon>Bacillota</taxon>
        <taxon>Bacilli</taxon>
        <taxon>Bacillales</taxon>
        <taxon>Bacillaceae</taxon>
        <taxon>Gracilibacillus</taxon>
    </lineage>
</organism>
<dbReference type="RefSeq" id="WP_184246772.1">
    <property type="nucleotide sequence ID" value="NZ_BAAACU010000059.1"/>
</dbReference>
<dbReference type="InterPro" id="IPR051785">
    <property type="entry name" value="MMCE/EMCE_epimerase"/>
</dbReference>
<comment type="caution">
    <text evidence="3">The sequence shown here is derived from an EMBL/GenBank/DDBJ whole genome shotgun (WGS) entry which is preliminary data.</text>
</comment>
<evidence type="ECO:0000259" key="2">
    <source>
        <dbReference type="PROSITE" id="PS51819"/>
    </source>
</evidence>
<dbReference type="InterPro" id="IPR037523">
    <property type="entry name" value="VOC_core"/>
</dbReference>
<dbReference type="GO" id="GO:0046491">
    <property type="term" value="P:L-methylmalonyl-CoA metabolic process"/>
    <property type="evidence" value="ECO:0007669"/>
    <property type="project" value="TreeGrafter"/>
</dbReference>
<dbReference type="Pfam" id="PF13669">
    <property type="entry name" value="Glyoxalase_4"/>
    <property type="match status" value="1"/>
</dbReference>
<proteinExistence type="predicted"/>
<keyword evidence="1" id="KW-0479">Metal-binding</keyword>
<keyword evidence="4" id="KW-1185">Reference proteome</keyword>
<dbReference type="Gene3D" id="3.10.180.10">
    <property type="entry name" value="2,3-Dihydroxybiphenyl 1,2-Dioxygenase, domain 1"/>
    <property type="match status" value="1"/>
</dbReference>
<dbReference type="GO" id="GO:0004493">
    <property type="term" value="F:methylmalonyl-CoA epimerase activity"/>
    <property type="evidence" value="ECO:0007669"/>
    <property type="project" value="TreeGrafter"/>
</dbReference>
<evidence type="ECO:0000313" key="4">
    <source>
        <dbReference type="Proteomes" id="UP000572212"/>
    </source>
</evidence>
<dbReference type="Proteomes" id="UP000572212">
    <property type="component" value="Unassembled WGS sequence"/>
</dbReference>
<accession>A0A841RPE3</accession>
<dbReference type="GO" id="GO:0016829">
    <property type="term" value="F:lyase activity"/>
    <property type="evidence" value="ECO:0007669"/>
    <property type="project" value="UniProtKB-KW"/>
</dbReference>
<sequence length="151" mass="17132">MSNTILGTDIVVHIALVVKDIKKTSDAYAKFFGVGIPDAQWTPPYEQSQAEYHGEPVESRALHCFFKIGNLEIELIQPDENPNSTWRNHLDTHGEGFHHIALVVNGLKQIIADMESKNMPLVQKGEYEGGRYAYMDTFDELKLMLELLEND</sequence>
<dbReference type="PANTHER" id="PTHR43048">
    <property type="entry name" value="METHYLMALONYL-COA EPIMERASE"/>
    <property type="match status" value="1"/>
</dbReference>
<evidence type="ECO:0000313" key="3">
    <source>
        <dbReference type="EMBL" id="MBB6512804.1"/>
    </source>
</evidence>
<dbReference type="PANTHER" id="PTHR43048:SF3">
    <property type="entry name" value="METHYLMALONYL-COA EPIMERASE, MITOCHONDRIAL"/>
    <property type="match status" value="1"/>
</dbReference>
<feature type="domain" description="VOC" evidence="2">
    <location>
        <begin position="10"/>
        <end position="150"/>
    </location>
</feature>
<dbReference type="EMBL" id="JACHON010000005">
    <property type="protein sequence ID" value="MBB6512804.1"/>
    <property type="molecule type" value="Genomic_DNA"/>
</dbReference>
<reference evidence="3 4" key="1">
    <citation type="submission" date="2020-08" db="EMBL/GenBank/DDBJ databases">
        <title>Genomic Encyclopedia of Type Strains, Phase IV (KMG-IV): sequencing the most valuable type-strain genomes for metagenomic binning, comparative biology and taxonomic classification.</title>
        <authorList>
            <person name="Goeker M."/>
        </authorList>
    </citation>
    <scope>NUCLEOTIDE SEQUENCE [LARGE SCALE GENOMIC DNA]</scope>
    <source>
        <strain evidence="3 4">DSM 11805</strain>
    </source>
</reference>